<evidence type="ECO:0000313" key="3">
    <source>
        <dbReference type="Proteomes" id="UP000237631"/>
    </source>
</evidence>
<dbReference type="InterPro" id="IPR020843">
    <property type="entry name" value="ER"/>
</dbReference>
<feature type="domain" description="Enoyl reductase (ER)" evidence="1">
    <location>
        <begin position="19"/>
        <end position="336"/>
    </location>
</feature>
<dbReference type="OrthoDB" id="201656at2759"/>
<dbReference type="GO" id="GO:0016491">
    <property type="term" value="F:oxidoreductase activity"/>
    <property type="evidence" value="ECO:0007669"/>
    <property type="project" value="InterPro"/>
</dbReference>
<dbReference type="PANTHER" id="PTHR44013">
    <property type="entry name" value="ZINC-TYPE ALCOHOL DEHYDROGENASE-LIKE PROTEIN C16A3.02C"/>
    <property type="match status" value="1"/>
</dbReference>
<dbReference type="SUPFAM" id="SSF50129">
    <property type="entry name" value="GroES-like"/>
    <property type="match status" value="1"/>
</dbReference>
<gene>
    <name evidence="2" type="ORF">CBER1_02938</name>
</gene>
<dbReference type="SUPFAM" id="SSF51735">
    <property type="entry name" value="NAD(P)-binding Rossmann-fold domains"/>
    <property type="match status" value="1"/>
</dbReference>
<accession>A0A2S6C2Q5</accession>
<dbReference type="CDD" id="cd08267">
    <property type="entry name" value="MDR1"/>
    <property type="match status" value="1"/>
</dbReference>
<dbReference type="PANTHER" id="PTHR44013:SF1">
    <property type="entry name" value="ZINC-TYPE ALCOHOL DEHYDROGENASE-LIKE PROTEIN C16A3.02C"/>
    <property type="match status" value="1"/>
</dbReference>
<dbReference type="InterPro" id="IPR011032">
    <property type="entry name" value="GroES-like_sf"/>
</dbReference>
<dbReference type="InterPro" id="IPR013154">
    <property type="entry name" value="ADH-like_N"/>
</dbReference>
<keyword evidence="3" id="KW-1185">Reference proteome</keyword>
<dbReference type="InterPro" id="IPR052733">
    <property type="entry name" value="Chloroplast_QOR"/>
</dbReference>
<dbReference type="InterPro" id="IPR036291">
    <property type="entry name" value="NAD(P)-bd_dom_sf"/>
</dbReference>
<protein>
    <recommendedName>
        <fullName evidence="1">Enoyl reductase (ER) domain-containing protein</fullName>
    </recommendedName>
</protein>
<dbReference type="SMART" id="SM00829">
    <property type="entry name" value="PKS_ER"/>
    <property type="match status" value="1"/>
</dbReference>
<dbReference type="Pfam" id="PF13602">
    <property type="entry name" value="ADH_zinc_N_2"/>
    <property type="match status" value="1"/>
</dbReference>
<dbReference type="Pfam" id="PF08240">
    <property type="entry name" value="ADH_N"/>
    <property type="match status" value="1"/>
</dbReference>
<dbReference type="Gene3D" id="3.90.180.10">
    <property type="entry name" value="Medium-chain alcohol dehydrogenases, catalytic domain"/>
    <property type="match status" value="1"/>
</dbReference>
<dbReference type="STRING" id="357750.A0A2S6C2Q5"/>
<dbReference type="Gene3D" id="3.40.50.720">
    <property type="entry name" value="NAD(P)-binding Rossmann-like Domain"/>
    <property type="match status" value="1"/>
</dbReference>
<organism evidence="2 3">
    <name type="scientific">Cercospora berteroae</name>
    <dbReference type="NCBI Taxonomy" id="357750"/>
    <lineage>
        <taxon>Eukaryota</taxon>
        <taxon>Fungi</taxon>
        <taxon>Dikarya</taxon>
        <taxon>Ascomycota</taxon>
        <taxon>Pezizomycotina</taxon>
        <taxon>Dothideomycetes</taxon>
        <taxon>Dothideomycetidae</taxon>
        <taxon>Mycosphaerellales</taxon>
        <taxon>Mycosphaerellaceae</taxon>
        <taxon>Cercospora</taxon>
    </lineage>
</organism>
<evidence type="ECO:0000259" key="1">
    <source>
        <dbReference type="SMART" id="SM00829"/>
    </source>
</evidence>
<sequence length="340" mass="36868">MASIPSFMRAAQCSDQTQGIDKDIQYTSDASLPAEAASLPPNSALVKVAYASPNPVDYKMPESSIYSSLNIKQRPFIPCGDFGGTIVSTNLPNLNPGDRVFGRSDPPLFGSLAEYVVVRGVENVVKLPDAVSYQDGATLGVAGLTAYQCLAPNVRSGSKVLINGGSGGTGTFAIQIAQALGCYVMTTCSSANIELCKKLGADDVIDYRNTDVTAHMARQGTQYDLLVDCAGTPAIFWKSSAYLKPEGRYITIAATLTWAFWSEMWKMMYLPTWLGGVPRKAEFLRRVTKAEDYARLAQWIAEGKVKPVISRTYDLEDAKAAFVELKSGRTRGKIVIKIEE</sequence>
<dbReference type="Proteomes" id="UP000237631">
    <property type="component" value="Unassembled WGS sequence"/>
</dbReference>
<reference evidence="3" key="1">
    <citation type="journal article" date="2017" name="bioRxiv">
        <title>Conservation of a gene cluster reveals novel cercosporin biosynthetic mechanisms and extends production to the genus Colletotrichum.</title>
        <authorList>
            <person name="de Jonge R."/>
            <person name="Ebert M.K."/>
            <person name="Huitt-Roehl C.R."/>
            <person name="Pal P."/>
            <person name="Suttle J.C."/>
            <person name="Spanner R.E."/>
            <person name="Neubauer J.D."/>
            <person name="Jurick W.M.II."/>
            <person name="Stott K.A."/>
            <person name="Secor G.A."/>
            <person name="Thomma B.P.H.J."/>
            <person name="Van de Peer Y."/>
            <person name="Townsend C.A."/>
            <person name="Bolton M.D."/>
        </authorList>
    </citation>
    <scope>NUCLEOTIDE SEQUENCE [LARGE SCALE GENOMIC DNA]</scope>
    <source>
        <strain evidence="3">CBS538.71</strain>
    </source>
</reference>
<proteinExistence type="predicted"/>
<evidence type="ECO:0000313" key="2">
    <source>
        <dbReference type="EMBL" id="PPJ53997.1"/>
    </source>
</evidence>
<name>A0A2S6C2Q5_9PEZI</name>
<dbReference type="AlphaFoldDB" id="A0A2S6C2Q5"/>
<dbReference type="EMBL" id="PNEN01000572">
    <property type="protein sequence ID" value="PPJ53997.1"/>
    <property type="molecule type" value="Genomic_DNA"/>
</dbReference>
<comment type="caution">
    <text evidence="2">The sequence shown here is derived from an EMBL/GenBank/DDBJ whole genome shotgun (WGS) entry which is preliminary data.</text>
</comment>